<evidence type="ECO:0000256" key="1">
    <source>
        <dbReference type="ARBA" id="ARBA00001070"/>
    </source>
</evidence>
<dbReference type="Gene3D" id="3.40.50.1820">
    <property type="entry name" value="alpha/beta hydrolase"/>
    <property type="match status" value="1"/>
</dbReference>
<sequence length="720" mass="81525">MLKKFPFLLIILFFQCKDYNKLNQELLTPKIVIENHHGKELTDHFRYLENESDSTVTNWYKSQTEFAQKTLENIVNRSAISSYFEKISNEESKEKLSSLSIVNQLYFYLKASNTKNTKDLFYKKTNNGNEILLFSPSESEKFKNHVINYIKPSPNGTKIVISLTENDEEISKMIIVDVASKEISPQIIEKCWPSALGGISWLPDDSGFFYMHIPVTDKNSEEFALNTSSVLYKLGTDPADLNIILSSKKGSDFKIKEEDFPIVHLKDDRYIFAGIYNVSEFVDYYFAPIEELKNKKINWKPLYRSTDKVKDFYLKNDSIYLLSAHNASNFKILKDKLSTIDIEKSKTFVPENTSEVITSMAITKDGLFYVTNKNGINASLHKKGFEDASSQKLDIPQSGHINLYSLGIQNNDLWIVTKGWISDNVRYKLDTDSNTFVKESLVPSTKSERVDLVVEEVEVKSHDGVMVPLSIIYKKGTKLNSKNRVMITGYGAYGYSDTPLMDDYIKGWTQNNGVYAVAHVRGGGEKGDTWHLGGMKKTKPNTWKDFIACTEYLIEKKYTSSDKIFAWSASAGGVLIGRAVTERPDLYKAIAVRAGMLNATRAEFGPAGPNNITEFGTVKDSLEFEYLLEMDAYQHIKEGVKYPSMFLTAGLNDGRVGAFESGKFAAKLLAFNDNPNLTLLKIDTEGGHGFDRTNAKRIEDLTDLLSFGLWQTGHPDYQLK</sequence>
<dbReference type="InterPro" id="IPR001375">
    <property type="entry name" value="Peptidase_S9_cat"/>
</dbReference>
<dbReference type="Gene3D" id="2.130.10.120">
    <property type="entry name" value="Prolyl oligopeptidase, N-terminal domain"/>
    <property type="match status" value="1"/>
</dbReference>
<keyword evidence="5" id="KW-0720">Serine protease</keyword>
<dbReference type="EMBL" id="SLXM01000007">
    <property type="protein sequence ID" value="TCP24007.1"/>
    <property type="molecule type" value="Genomic_DNA"/>
</dbReference>
<dbReference type="Pfam" id="PF02897">
    <property type="entry name" value="Peptidase_S9_N"/>
    <property type="match status" value="1"/>
</dbReference>
<dbReference type="PANTHER" id="PTHR42881">
    <property type="entry name" value="PROLYL ENDOPEPTIDASE"/>
    <property type="match status" value="1"/>
</dbReference>
<dbReference type="InterPro" id="IPR029058">
    <property type="entry name" value="AB_hydrolase_fold"/>
</dbReference>
<accession>A0A4R2NQG3</accession>
<dbReference type="GO" id="GO:0005829">
    <property type="term" value="C:cytosol"/>
    <property type="evidence" value="ECO:0007669"/>
    <property type="project" value="TreeGrafter"/>
</dbReference>
<evidence type="ECO:0000259" key="7">
    <source>
        <dbReference type="Pfam" id="PF02897"/>
    </source>
</evidence>
<comment type="caution">
    <text evidence="8">The sequence shown here is derived from an EMBL/GenBank/DDBJ whole genome shotgun (WGS) entry which is preliminary data.</text>
</comment>
<comment type="catalytic activity">
    <reaction evidence="1">
        <text>Hydrolysis of Pro-|-Xaa &gt;&gt; Ala-|-Xaa in oligopeptides.</text>
        <dbReference type="EC" id="3.4.21.26"/>
    </reaction>
</comment>
<dbReference type="PANTHER" id="PTHR42881:SF2">
    <property type="entry name" value="PROLYL ENDOPEPTIDASE"/>
    <property type="match status" value="1"/>
</dbReference>
<dbReference type="Proteomes" id="UP000294564">
    <property type="component" value="Unassembled WGS sequence"/>
</dbReference>
<keyword evidence="9" id="KW-1185">Reference proteome</keyword>
<evidence type="ECO:0000256" key="2">
    <source>
        <dbReference type="ARBA" id="ARBA00011897"/>
    </source>
</evidence>
<dbReference type="SUPFAM" id="SSF50993">
    <property type="entry name" value="Peptidase/esterase 'gauge' domain"/>
    <property type="match status" value="1"/>
</dbReference>
<evidence type="ECO:0000259" key="6">
    <source>
        <dbReference type="Pfam" id="PF00326"/>
    </source>
</evidence>
<evidence type="ECO:0000313" key="9">
    <source>
        <dbReference type="Proteomes" id="UP000294564"/>
    </source>
</evidence>
<dbReference type="SUPFAM" id="SSF53474">
    <property type="entry name" value="alpha/beta-Hydrolases"/>
    <property type="match status" value="1"/>
</dbReference>
<dbReference type="AlphaFoldDB" id="A0A4R2NQG3"/>
<dbReference type="OrthoDB" id="9801421at2"/>
<evidence type="ECO:0000256" key="4">
    <source>
        <dbReference type="ARBA" id="ARBA00022801"/>
    </source>
</evidence>
<proteinExistence type="predicted"/>
<dbReference type="GO" id="GO:0006508">
    <property type="term" value="P:proteolysis"/>
    <property type="evidence" value="ECO:0007669"/>
    <property type="project" value="UniProtKB-KW"/>
</dbReference>
<evidence type="ECO:0000313" key="8">
    <source>
        <dbReference type="EMBL" id="TCP24007.1"/>
    </source>
</evidence>
<dbReference type="EC" id="3.4.21.26" evidence="2"/>
<evidence type="ECO:0000256" key="5">
    <source>
        <dbReference type="ARBA" id="ARBA00022825"/>
    </source>
</evidence>
<dbReference type="GO" id="GO:0070012">
    <property type="term" value="F:oligopeptidase activity"/>
    <property type="evidence" value="ECO:0007669"/>
    <property type="project" value="TreeGrafter"/>
</dbReference>
<feature type="domain" description="Peptidase S9A N-terminal" evidence="7">
    <location>
        <begin position="32"/>
        <end position="435"/>
    </location>
</feature>
<dbReference type="PRINTS" id="PR00862">
    <property type="entry name" value="PROLIGOPTASE"/>
</dbReference>
<dbReference type="InterPro" id="IPR051167">
    <property type="entry name" value="Prolyl_oligopep/macrocyclase"/>
</dbReference>
<name>A0A4R2NQG3_9FLAO</name>
<organism evidence="8 9">
    <name type="scientific">Tenacibaculum skagerrakense</name>
    <dbReference type="NCBI Taxonomy" id="186571"/>
    <lineage>
        <taxon>Bacteria</taxon>
        <taxon>Pseudomonadati</taxon>
        <taxon>Bacteroidota</taxon>
        <taxon>Flavobacteriia</taxon>
        <taxon>Flavobacteriales</taxon>
        <taxon>Flavobacteriaceae</taxon>
        <taxon>Tenacibaculum</taxon>
    </lineage>
</organism>
<dbReference type="Pfam" id="PF00326">
    <property type="entry name" value="Peptidase_S9"/>
    <property type="match status" value="1"/>
</dbReference>
<dbReference type="GO" id="GO:0004252">
    <property type="term" value="F:serine-type endopeptidase activity"/>
    <property type="evidence" value="ECO:0007669"/>
    <property type="project" value="UniProtKB-EC"/>
</dbReference>
<dbReference type="InterPro" id="IPR002470">
    <property type="entry name" value="Peptidase_S9A"/>
</dbReference>
<keyword evidence="4" id="KW-0378">Hydrolase</keyword>
<feature type="domain" description="Peptidase S9 prolyl oligopeptidase catalytic" evidence="6">
    <location>
        <begin position="508"/>
        <end position="710"/>
    </location>
</feature>
<evidence type="ECO:0000256" key="3">
    <source>
        <dbReference type="ARBA" id="ARBA00022670"/>
    </source>
</evidence>
<reference evidence="8 9" key="1">
    <citation type="submission" date="2019-03" db="EMBL/GenBank/DDBJ databases">
        <title>Genomic Encyclopedia of Type Strains, Phase IV (KMG-IV): sequencing the most valuable type-strain genomes for metagenomic binning, comparative biology and taxonomic classification.</title>
        <authorList>
            <person name="Goeker M."/>
        </authorList>
    </citation>
    <scope>NUCLEOTIDE SEQUENCE [LARGE SCALE GENOMIC DNA]</scope>
    <source>
        <strain evidence="8 9">DSM 14836</strain>
    </source>
</reference>
<keyword evidence="3" id="KW-0645">Protease</keyword>
<dbReference type="InterPro" id="IPR023302">
    <property type="entry name" value="Pept_S9A_N"/>
</dbReference>
<protein>
    <recommendedName>
        <fullName evidence="2">prolyl oligopeptidase</fullName>
        <ecNumber evidence="2">3.4.21.26</ecNumber>
    </recommendedName>
</protein>
<gene>
    <name evidence="8" type="ORF">EV195_107173</name>
</gene>